<dbReference type="GO" id="GO:0005524">
    <property type="term" value="F:ATP binding"/>
    <property type="evidence" value="ECO:0007669"/>
    <property type="project" value="UniProtKB-KW"/>
</dbReference>
<dbReference type="GO" id="GO:0046656">
    <property type="term" value="P:folic acid biosynthetic process"/>
    <property type="evidence" value="ECO:0007669"/>
    <property type="project" value="UniProtKB-KW"/>
</dbReference>
<keyword evidence="6 10" id="KW-0418">Kinase</keyword>
<dbReference type="PANTHER" id="PTHR43071:SF1">
    <property type="entry name" value="2-AMINO-4-HYDROXY-6-HYDROXYMETHYLDIHYDROPTERIDINE PYROPHOSPHOKINASE"/>
    <property type="match status" value="1"/>
</dbReference>
<gene>
    <name evidence="10" type="ORF">BLM47_05860</name>
</gene>
<sequence>MSVSDVVAYLGLGSNLGDRENALREAVRRLNRPPEIRVVAVSDVYETAPVGPVPQGPFLNMVIAVRTSLSPEELLDAALAVEAAMGRVRTVRWGPRTIDIDLLLYGRLVCSTPRLTVPHPRMEERAFVIVPLVDAMRRMGDDRADRWQRRLHTAEGKDTVRRWDMSWDVACGLSVN</sequence>
<evidence type="ECO:0000256" key="5">
    <source>
        <dbReference type="ARBA" id="ARBA00022741"/>
    </source>
</evidence>
<dbReference type="InterPro" id="IPR000550">
    <property type="entry name" value="Hppk"/>
</dbReference>
<dbReference type="EC" id="2.7.6.3" evidence="3"/>
<comment type="pathway">
    <text evidence="2">Cofactor biosynthesis; tetrahydrofolate biosynthesis; 2-amino-4-hydroxy-6-hydroxymethyl-7,8-dihydropteridine diphosphate from 7,8-dihydroneopterin triphosphate: step 4/4.</text>
</comment>
<evidence type="ECO:0000259" key="9">
    <source>
        <dbReference type="PROSITE" id="PS00794"/>
    </source>
</evidence>
<name>A0A2A6E1V5_9BACL</name>
<dbReference type="NCBIfam" id="TIGR01498">
    <property type="entry name" value="folK"/>
    <property type="match status" value="1"/>
</dbReference>
<dbReference type="PANTHER" id="PTHR43071">
    <property type="entry name" value="2-AMINO-4-HYDROXY-6-HYDROXYMETHYLDIHYDROPTERIDINE PYROPHOSPHOKINASE"/>
    <property type="match status" value="1"/>
</dbReference>
<feature type="domain" description="7,8-dihydro-6-hydroxymethylpterin-pyrophosphokinase" evidence="9">
    <location>
        <begin position="92"/>
        <end position="103"/>
    </location>
</feature>
<dbReference type="GO" id="GO:0003848">
    <property type="term" value="F:2-amino-4-hydroxy-6-hydroxymethyldihydropteridine diphosphokinase activity"/>
    <property type="evidence" value="ECO:0007669"/>
    <property type="project" value="UniProtKB-EC"/>
</dbReference>
<comment type="catalytic activity">
    <reaction evidence="1">
        <text>6-hydroxymethyl-7,8-dihydropterin + ATP = (7,8-dihydropterin-6-yl)methyl diphosphate + AMP + H(+)</text>
        <dbReference type="Rhea" id="RHEA:11412"/>
        <dbReference type="ChEBI" id="CHEBI:15378"/>
        <dbReference type="ChEBI" id="CHEBI:30616"/>
        <dbReference type="ChEBI" id="CHEBI:44841"/>
        <dbReference type="ChEBI" id="CHEBI:72950"/>
        <dbReference type="ChEBI" id="CHEBI:456215"/>
        <dbReference type="EC" id="2.7.6.3"/>
    </reaction>
</comment>
<dbReference type="GO" id="GO:0046654">
    <property type="term" value="P:tetrahydrofolate biosynthetic process"/>
    <property type="evidence" value="ECO:0007669"/>
    <property type="project" value="UniProtKB-UniPathway"/>
</dbReference>
<dbReference type="InterPro" id="IPR035907">
    <property type="entry name" value="Hppk_sf"/>
</dbReference>
<dbReference type="SUPFAM" id="SSF55083">
    <property type="entry name" value="6-hydroxymethyl-7,8-dihydropterin pyrophosphokinase, HPPK"/>
    <property type="match status" value="1"/>
</dbReference>
<dbReference type="CDD" id="cd00483">
    <property type="entry name" value="HPPK"/>
    <property type="match status" value="1"/>
</dbReference>
<keyword evidence="5" id="KW-0547">Nucleotide-binding</keyword>
<evidence type="ECO:0000313" key="10">
    <source>
        <dbReference type="EMBL" id="PDO10727.1"/>
    </source>
</evidence>
<dbReference type="Gene3D" id="3.30.70.560">
    <property type="entry name" value="7,8-Dihydro-6-hydroxymethylpterin-pyrophosphokinase HPPK"/>
    <property type="match status" value="1"/>
</dbReference>
<evidence type="ECO:0000256" key="4">
    <source>
        <dbReference type="ARBA" id="ARBA00022679"/>
    </source>
</evidence>
<reference evidence="10 11" key="1">
    <citation type="submission" date="2016-12" db="EMBL/GenBank/DDBJ databases">
        <title>Candidatus Reconcilibacillus cellulovorans genome.</title>
        <authorList>
            <person name="Kolinko S."/>
            <person name="Wu Y.-W."/>
            <person name="Tachea F."/>
            <person name="Denzel E."/>
            <person name="Hiras J."/>
            <person name="Baecker N."/>
            <person name="Chan L.J."/>
            <person name="Eichorst S.A."/>
            <person name="Frey D."/>
            <person name="Adams P.D."/>
            <person name="Pray T."/>
            <person name="Tanjore D."/>
            <person name="Petzold C.J."/>
            <person name="Gladden J.M."/>
            <person name="Simmons B.A."/>
            <person name="Singer S.W."/>
        </authorList>
    </citation>
    <scope>NUCLEOTIDE SEQUENCE [LARGE SCALE GENOMIC DNA]</scope>
    <source>
        <strain evidence="10">JTherm</strain>
    </source>
</reference>
<dbReference type="EMBL" id="MOXJ01000010">
    <property type="protein sequence ID" value="PDO10727.1"/>
    <property type="molecule type" value="Genomic_DNA"/>
</dbReference>
<evidence type="ECO:0000256" key="7">
    <source>
        <dbReference type="ARBA" id="ARBA00022840"/>
    </source>
</evidence>
<evidence type="ECO:0000256" key="2">
    <source>
        <dbReference type="ARBA" id="ARBA00005051"/>
    </source>
</evidence>
<organism evidence="10 11">
    <name type="scientific">Candidatus Reconcilbacillus cellulovorans</name>
    <dbReference type="NCBI Taxonomy" id="1906605"/>
    <lineage>
        <taxon>Bacteria</taxon>
        <taxon>Bacillati</taxon>
        <taxon>Bacillota</taxon>
        <taxon>Bacilli</taxon>
        <taxon>Bacillales</taxon>
        <taxon>Paenibacillaceae</taxon>
        <taxon>Candidatus Reconcilbacillus</taxon>
    </lineage>
</organism>
<keyword evidence="8" id="KW-0289">Folate biosynthesis</keyword>
<dbReference type="GO" id="GO:0016301">
    <property type="term" value="F:kinase activity"/>
    <property type="evidence" value="ECO:0007669"/>
    <property type="project" value="UniProtKB-KW"/>
</dbReference>
<dbReference type="PROSITE" id="PS00794">
    <property type="entry name" value="HPPK"/>
    <property type="match status" value="1"/>
</dbReference>
<accession>A0A2A6E1V5</accession>
<keyword evidence="7" id="KW-0067">ATP-binding</keyword>
<evidence type="ECO:0000256" key="8">
    <source>
        <dbReference type="ARBA" id="ARBA00022909"/>
    </source>
</evidence>
<evidence type="ECO:0000256" key="3">
    <source>
        <dbReference type="ARBA" id="ARBA00013253"/>
    </source>
</evidence>
<proteinExistence type="predicted"/>
<evidence type="ECO:0000256" key="1">
    <source>
        <dbReference type="ARBA" id="ARBA00000198"/>
    </source>
</evidence>
<keyword evidence="4" id="KW-0808">Transferase</keyword>
<protein>
    <recommendedName>
        <fullName evidence="3">2-amino-4-hydroxy-6-hydroxymethyldihydropteridine diphosphokinase</fullName>
        <ecNumber evidence="3">2.7.6.3</ecNumber>
    </recommendedName>
</protein>
<evidence type="ECO:0000256" key="6">
    <source>
        <dbReference type="ARBA" id="ARBA00022777"/>
    </source>
</evidence>
<dbReference type="Pfam" id="PF01288">
    <property type="entry name" value="HPPK"/>
    <property type="match status" value="1"/>
</dbReference>
<comment type="caution">
    <text evidence="10">The sequence shown here is derived from an EMBL/GenBank/DDBJ whole genome shotgun (WGS) entry which is preliminary data.</text>
</comment>
<dbReference type="AlphaFoldDB" id="A0A2A6E1V5"/>
<evidence type="ECO:0000313" key="11">
    <source>
        <dbReference type="Proteomes" id="UP000243688"/>
    </source>
</evidence>
<dbReference type="Proteomes" id="UP000243688">
    <property type="component" value="Unassembled WGS sequence"/>
</dbReference>
<dbReference type="UniPathway" id="UPA00077">
    <property type="reaction ID" value="UER00155"/>
</dbReference>